<dbReference type="InterPro" id="IPR027417">
    <property type="entry name" value="P-loop_NTPase"/>
</dbReference>
<dbReference type="Pfam" id="PF00196">
    <property type="entry name" value="GerE"/>
    <property type="match status" value="1"/>
</dbReference>
<name>A0ABN2WL67_9ACTN</name>
<dbReference type="SUPFAM" id="SSF52540">
    <property type="entry name" value="P-loop containing nucleoside triphosphate hydrolases"/>
    <property type="match status" value="1"/>
</dbReference>
<accession>A0ABN2WL67</accession>
<dbReference type="EMBL" id="BAAANS010000012">
    <property type="protein sequence ID" value="GAA2094762.1"/>
    <property type="molecule type" value="Genomic_DNA"/>
</dbReference>
<dbReference type="InterPro" id="IPR041664">
    <property type="entry name" value="AAA_16"/>
</dbReference>
<reference evidence="4 5" key="1">
    <citation type="journal article" date="2019" name="Int. J. Syst. Evol. Microbiol.">
        <title>The Global Catalogue of Microorganisms (GCM) 10K type strain sequencing project: providing services to taxonomists for standard genome sequencing and annotation.</title>
        <authorList>
            <consortium name="The Broad Institute Genomics Platform"/>
            <consortium name="The Broad Institute Genome Sequencing Center for Infectious Disease"/>
            <person name="Wu L."/>
            <person name="Ma J."/>
        </authorList>
    </citation>
    <scope>NUCLEOTIDE SEQUENCE [LARGE SCALE GENOMIC DNA]</scope>
    <source>
        <strain evidence="4 5">JCM 14559</strain>
    </source>
</reference>
<keyword evidence="5" id="KW-1185">Reference proteome</keyword>
<dbReference type="InterPro" id="IPR036388">
    <property type="entry name" value="WH-like_DNA-bd_sf"/>
</dbReference>
<dbReference type="SUPFAM" id="SSF46894">
    <property type="entry name" value="C-terminal effector domain of the bipartite response regulators"/>
    <property type="match status" value="1"/>
</dbReference>
<dbReference type="PRINTS" id="PR00038">
    <property type="entry name" value="HTHLUXR"/>
</dbReference>
<organism evidence="4 5">
    <name type="scientific">Kitasatospora saccharophila</name>
    <dbReference type="NCBI Taxonomy" id="407973"/>
    <lineage>
        <taxon>Bacteria</taxon>
        <taxon>Bacillati</taxon>
        <taxon>Actinomycetota</taxon>
        <taxon>Actinomycetes</taxon>
        <taxon>Kitasatosporales</taxon>
        <taxon>Streptomycetaceae</taxon>
        <taxon>Kitasatospora</taxon>
    </lineage>
</organism>
<evidence type="ECO:0000256" key="2">
    <source>
        <dbReference type="ARBA" id="ARBA00022840"/>
    </source>
</evidence>
<sequence>MLYGRGTERAALDRLLAAAAGGRAGALVLRGEPGIGKSALLDAAAAGAAGWRVLRAAGVESEARLPYAVLSQLLAPVLDRTGALPGPQRAALERTLGLADGPAGDRLLVGLAVLTLLGDLAEQGPVLALVDDLQWADPESAAALRLAARRLGAERVALLLATREDAGPDPAGLPELPVGPLAEPDAAALLAHLAPGLADPARALAAARGNPLALRELPQGEDTGALPPDGRLRLAYHGQVSRLPGRTQRWLLLAALEETGEAEVLLRAAAASGLDAADLAPAEERGLLRVALAAGRVTFRHPLLRSALVDRAPLADRLAAHRALAAAYGPGEPLRRAWHRALAATGRDAEAAADLAVAAATAASRGGHQGACAAYERAARLSPDPVLARRWTVEAVEAALEAGEVERAERLALAADRPDADPVTRAHLLFARGVAEFWRGENASAHRRLTEAAALVAAAHPGPAARVLVQAVHVAWYDGLPAVHRSLDALAALPLPDGDPLGPVVRYLGAALGGGDGPTLAGAERAARAAGAVVPVDLVLACGAGLVPGHDAEVLDLARRLVREAREGGAFGTLPTLLFFLAEAELFDGRPGLAADHAAEALGLARDTGQPLWTGQLHGFQAYLAAARGDSEPCREQAAAAFARGGAGVPWARWALGLLDLGAGRAEDAHGQLAALTGGPFGYQVAAVRAVPDLVEAAVRLRRGEECAEPLARFERWAERADRPWARALVDRCHALLAPDEFAEELYRRALARHAEQPRPWEAARTELLYGEWLRRGRRKAEARAPLRSAEQAFRLLGAAPWAERARAELDATGGPAAGSGPVRAVAGLTPQESQIVRLAARGLSNRDIAAQLFLSARTVGHHLYKAYPKLGVGSRADLARVLPALS</sequence>
<dbReference type="InterPro" id="IPR016032">
    <property type="entry name" value="Sig_transdc_resp-reg_C-effctor"/>
</dbReference>
<dbReference type="SMART" id="SM00421">
    <property type="entry name" value="HTH_LUXR"/>
    <property type="match status" value="1"/>
</dbReference>
<evidence type="ECO:0000313" key="4">
    <source>
        <dbReference type="EMBL" id="GAA2094762.1"/>
    </source>
</evidence>
<dbReference type="PROSITE" id="PS50043">
    <property type="entry name" value="HTH_LUXR_2"/>
    <property type="match status" value="1"/>
</dbReference>
<dbReference type="InterPro" id="IPR000792">
    <property type="entry name" value="Tscrpt_reg_LuxR_C"/>
</dbReference>
<proteinExistence type="predicted"/>
<dbReference type="Gene3D" id="1.10.10.10">
    <property type="entry name" value="Winged helix-like DNA-binding domain superfamily/Winged helix DNA-binding domain"/>
    <property type="match status" value="1"/>
</dbReference>
<keyword evidence="2" id="KW-0067">ATP-binding</keyword>
<dbReference type="RefSeq" id="WP_344551833.1">
    <property type="nucleotide sequence ID" value="NZ_BAAANS010000012.1"/>
</dbReference>
<keyword evidence="1" id="KW-0547">Nucleotide-binding</keyword>
<dbReference type="PANTHER" id="PTHR16305:SF35">
    <property type="entry name" value="TRANSCRIPTIONAL ACTIVATOR DOMAIN"/>
    <property type="match status" value="1"/>
</dbReference>
<protein>
    <submittedName>
        <fullName evidence="4">LuxR family transcriptional regulator</fullName>
    </submittedName>
</protein>
<evidence type="ECO:0000313" key="5">
    <source>
        <dbReference type="Proteomes" id="UP001500897"/>
    </source>
</evidence>
<feature type="domain" description="HTH luxR-type" evidence="3">
    <location>
        <begin position="822"/>
        <end position="887"/>
    </location>
</feature>
<dbReference type="Proteomes" id="UP001500897">
    <property type="component" value="Unassembled WGS sequence"/>
</dbReference>
<dbReference type="CDD" id="cd06170">
    <property type="entry name" value="LuxR_C_like"/>
    <property type="match status" value="1"/>
</dbReference>
<dbReference type="PANTHER" id="PTHR16305">
    <property type="entry name" value="TESTICULAR SOLUBLE ADENYLYL CYCLASE"/>
    <property type="match status" value="1"/>
</dbReference>
<dbReference type="Pfam" id="PF13191">
    <property type="entry name" value="AAA_16"/>
    <property type="match status" value="1"/>
</dbReference>
<evidence type="ECO:0000259" key="3">
    <source>
        <dbReference type="PROSITE" id="PS50043"/>
    </source>
</evidence>
<comment type="caution">
    <text evidence="4">The sequence shown here is derived from an EMBL/GenBank/DDBJ whole genome shotgun (WGS) entry which is preliminary data.</text>
</comment>
<gene>
    <name evidence="4" type="ORF">GCM10009759_22460</name>
</gene>
<evidence type="ECO:0000256" key="1">
    <source>
        <dbReference type="ARBA" id="ARBA00022741"/>
    </source>
</evidence>